<dbReference type="EMBL" id="JANPWB010000013">
    <property type="protein sequence ID" value="KAJ1106456.1"/>
    <property type="molecule type" value="Genomic_DNA"/>
</dbReference>
<evidence type="ECO:0000313" key="2">
    <source>
        <dbReference type="EMBL" id="KAJ1106456.1"/>
    </source>
</evidence>
<organism evidence="2 3">
    <name type="scientific">Pleurodeles waltl</name>
    <name type="common">Iberian ribbed newt</name>
    <dbReference type="NCBI Taxonomy" id="8319"/>
    <lineage>
        <taxon>Eukaryota</taxon>
        <taxon>Metazoa</taxon>
        <taxon>Chordata</taxon>
        <taxon>Craniata</taxon>
        <taxon>Vertebrata</taxon>
        <taxon>Euteleostomi</taxon>
        <taxon>Amphibia</taxon>
        <taxon>Batrachia</taxon>
        <taxon>Caudata</taxon>
        <taxon>Salamandroidea</taxon>
        <taxon>Salamandridae</taxon>
        <taxon>Pleurodelinae</taxon>
        <taxon>Pleurodeles</taxon>
    </lineage>
</organism>
<gene>
    <name evidence="2" type="ORF">NDU88_003857</name>
</gene>
<feature type="compositionally biased region" description="Basic residues" evidence="1">
    <location>
        <begin position="143"/>
        <end position="153"/>
    </location>
</feature>
<accession>A0AAV7MRT4</accession>
<keyword evidence="3" id="KW-1185">Reference proteome</keyword>
<sequence>MGGRVPGGGALSAWGHLRPLTIRGQVSGCTPAWRGKGEERTVPALGTPSRSPLGPGAVSHDPCVQEGGRKGDVAVRLRQARRTSPRSPVSGPYAVVPNHRGGPSFPARGPHTERRGLGHNPKASFSSAPRTVGREGERCAAVGKRRPRKSAPM</sequence>
<dbReference type="AlphaFoldDB" id="A0AAV7MRT4"/>
<protein>
    <submittedName>
        <fullName evidence="2">Uncharacterized protein</fullName>
    </submittedName>
</protein>
<comment type="caution">
    <text evidence="2">The sequence shown here is derived from an EMBL/GenBank/DDBJ whole genome shotgun (WGS) entry which is preliminary data.</text>
</comment>
<dbReference type="Proteomes" id="UP001066276">
    <property type="component" value="Chromosome 9"/>
</dbReference>
<name>A0AAV7MRT4_PLEWA</name>
<feature type="region of interest" description="Disordered" evidence="1">
    <location>
        <begin position="28"/>
        <end position="153"/>
    </location>
</feature>
<evidence type="ECO:0000313" key="3">
    <source>
        <dbReference type="Proteomes" id="UP001066276"/>
    </source>
</evidence>
<reference evidence="2" key="1">
    <citation type="journal article" date="2022" name="bioRxiv">
        <title>Sequencing and chromosome-scale assembly of the giantPleurodeles waltlgenome.</title>
        <authorList>
            <person name="Brown T."/>
            <person name="Elewa A."/>
            <person name="Iarovenko S."/>
            <person name="Subramanian E."/>
            <person name="Araus A.J."/>
            <person name="Petzold A."/>
            <person name="Susuki M."/>
            <person name="Suzuki K.-i.T."/>
            <person name="Hayashi T."/>
            <person name="Toyoda A."/>
            <person name="Oliveira C."/>
            <person name="Osipova E."/>
            <person name="Leigh N.D."/>
            <person name="Simon A."/>
            <person name="Yun M.H."/>
        </authorList>
    </citation>
    <scope>NUCLEOTIDE SEQUENCE</scope>
    <source>
        <strain evidence="2">20211129_DDA</strain>
        <tissue evidence="2">Liver</tissue>
    </source>
</reference>
<evidence type="ECO:0000256" key="1">
    <source>
        <dbReference type="SAM" id="MobiDB-lite"/>
    </source>
</evidence>
<proteinExistence type="predicted"/>